<dbReference type="EMBL" id="JBHUKR010000002">
    <property type="protein sequence ID" value="MFD2414968.1"/>
    <property type="molecule type" value="Genomic_DNA"/>
</dbReference>
<evidence type="ECO:0000313" key="2">
    <source>
        <dbReference type="EMBL" id="MFD2414968.1"/>
    </source>
</evidence>
<keyword evidence="3" id="KW-1185">Reference proteome</keyword>
<accession>A0ABW5FJ08</accession>
<name>A0ABW5FJ08_9PSEU</name>
<comment type="caution">
    <text evidence="2">The sequence shown here is derived from an EMBL/GenBank/DDBJ whole genome shotgun (WGS) entry which is preliminary data.</text>
</comment>
<sequence>MTRDEICQMVRDVLTQQLRLAPEEIRPDGILHELPGADSIRLLQVITQLEQNLGLEFSDKEIFEPHTFEGLVTIAWTRVGRK</sequence>
<dbReference type="Proteomes" id="UP001597417">
    <property type="component" value="Unassembled WGS sequence"/>
</dbReference>
<gene>
    <name evidence="2" type="ORF">ACFSXZ_01370</name>
</gene>
<dbReference type="InterPro" id="IPR009081">
    <property type="entry name" value="PP-bd_ACP"/>
</dbReference>
<dbReference type="Pfam" id="PF00550">
    <property type="entry name" value="PP-binding"/>
    <property type="match status" value="1"/>
</dbReference>
<feature type="domain" description="Carrier" evidence="1">
    <location>
        <begin position="4"/>
        <end position="79"/>
    </location>
</feature>
<dbReference type="RefSeq" id="WP_378260305.1">
    <property type="nucleotide sequence ID" value="NZ_JBHUKR010000002.1"/>
</dbReference>
<evidence type="ECO:0000313" key="3">
    <source>
        <dbReference type="Proteomes" id="UP001597417"/>
    </source>
</evidence>
<dbReference type="SUPFAM" id="SSF47336">
    <property type="entry name" value="ACP-like"/>
    <property type="match status" value="1"/>
</dbReference>
<dbReference type="InterPro" id="IPR036736">
    <property type="entry name" value="ACP-like_sf"/>
</dbReference>
<reference evidence="3" key="1">
    <citation type="journal article" date="2019" name="Int. J. Syst. Evol. Microbiol.">
        <title>The Global Catalogue of Microorganisms (GCM) 10K type strain sequencing project: providing services to taxonomists for standard genome sequencing and annotation.</title>
        <authorList>
            <consortium name="The Broad Institute Genomics Platform"/>
            <consortium name="The Broad Institute Genome Sequencing Center for Infectious Disease"/>
            <person name="Wu L."/>
            <person name="Ma J."/>
        </authorList>
    </citation>
    <scope>NUCLEOTIDE SEQUENCE [LARGE SCALE GENOMIC DNA]</scope>
    <source>
        <strain evidence="3">CGMCC 4.7645</strain>
    </source>
</reference>
<evidence type="ECO:0000259" key="1">
    <source>
        <dbReference type="PROSITE" id="PS50075"/>
    </source>
</evidence>
<protein>
    <submittedName>
        <fullName evidence="2">Acyl carrier protein</fullName>
    </submittedName>
</protein>
<proteinExistence type="predicted"/>
<organism evidence="2 3">
    <name type="scientific">Amycolatopsis pigmentata</name>
    <dbReference type="NCBI Taxonomy" id="450801"/>
    <lineage>
        <taxon>Bacteria</taxon>
        <taxon>Bacillati</taxon>
        <taxon>Actinomycetota</taxon>
        <taxon>Actinomycetes</taxon>
        <taxon>Pseudonocardiales</taxon>
        <taxon>Pseudonocardiaceae</taxon>
        <taxon>Amycolatopsis</taxon>
    </lineage>
</organism>
<dbReference type="Gene3D" id="1.10.1200.10">
    <property type="entry name" value="ACP-like"/>
    <property type="match status" value="1"/>
</dbReference>
<dbReference type="PROSITE" id="PS50075">
    <property type="entry name" value="CARRIER"/>
    <property type="match status" value="1"/>
</dbReference>